<gene>
    <name evidence="1" type="ORF">DI536_04050</name>
</gene>
<organism evidence="1 2">
    <name type="scientific">Archangium gephyra</name>
    <dbReference type="NCBI Taxonomy" id="48"/>
    <lineage>
        <taxon>Bacteria</taxon>
        <taxon>Pseudomonadati</taxon>
        <taxon>Myxococcota</taxon>
        <taxon>Myxococcia</taxon>
        <taxon>Myxococcales</taxon>
        <taxon>Cystobacterineae</taxon>
        <taxon>Archangiaceae</taxon>
        <taxon>Archangium</taxon>
    </lineage>
</organism>
<sequence length="404" mass="42525">MKLRIVNSTRSPIYVDATNGKLGLTVQREVGGAQFPFDDLACECRSCARSCDTSCSCPDAGLPTIRRLEAGERIERTWDGVIQLAGNTRCSDGTCLDPVNAPLNEQFTLELCFGVQSPTGVVFDGGVGTGQLPMVSRECTTRQFAPQDLEVEIGPARGAACTTAAECKGKDELCLDGACTTGCPANSFPAIGSDWVLNVASPDNMGFFEMTSRPGGNQFEGTGTLSSVVYQSNSLLLGFSRAGPVVGEVLTGRVQIKLPVGRGAPLTAGTMVKATVVDDGETKNPVRAFVLRDAASGEVLFAADMAQNGERLLLDTDIAPFKITDGTVPVGCTQDACGRFVQFPVTFSRGQESVSVLPGEEKSVGTGSSRWTLLNVGNGTYDASATSCPVAELRPFVFWKSSAP</sequence>
<comment type="caution">
    <text evidence="1">The sequence shown here is derived from an EMBL/GenBank/DDBJ whole genome shotgun (WGS) entry which is preliminary data.</text>
</comment>
<reference evidence="1 2" key="1">
    <citation type="submission" date="2017-08" db="EMBL/GenBank/DDBJ databases">
        <title>Infants hospitalized years apart are colonized by the same room-sourced microbial strains.</title>
        <authorList>
            <person name="Brooks B."/>
            <person name="Olm M.R."/>
            <person name="Firek B.A."/>
            <person name="Baker R."/>
            <person name="Thomas B.C."/>
            <person name="Morowitz M.J."/>
            <person name="Banfield J.F."/>
        </authorList>
    </citation>
    <scope>NUCLEOTIDE SEQUENCE [LARGE SCALE GENOMIC DNA]</scope>
    <source>
        <strain evidence="1">S2_003_000_R2_14</strain>
    </source>
</reference>
<proteinExistence type="predicted"/>
<dbReference type="EMBL" id="QFQP01000002">
    <property type="protein sequence ID" value="PZR17494.1"/>
    <property type="molecule type" value="Genomic_DNA"/>
</dbReference>
<dbReference type="Proteomes" id="UP000249061">
    <property type="component" value="Unassembled WGS sequence"/>
</dbReference>
<accession>A0A2W5VP05</accession>
<protein>
    <submittedName>
        <fullName evidence="1">Uncharacterized protein</fullName>
    </submittedName>
</protein>
<evidence type="ECO:0000313" key="1">
    <source>
        <dbReference type="EMBL" id="PZR17494.1"/>
    </source>
</evidence>
<dbReference type="AlphaFoldDB" id="A0A2W5VP05"/>
<name>A0A2W5VP05_9BACT</name>
<evidence type="ECO:0000313" key="2">
    <source>
        <dbReference type="Proteomes" id="UP000249061"/>
    </source>
</evidence>